<dbReference type="Gene3D" id="3.40.50.1820">
    <property type="entry name" value="alpha/beta hydrolase"/>
    <property type="match status" value="1"/>
</dbReference>
<dbReference type="RefSeq" id="WP_141849307.1">
    <property type="nucleotide sequence ID" value="NZ_BAAAPR010000001.1"/>
</dbReference>
<dbReference type="PRINTS" id="PR00111">
    <property type="entry name" value="ABHYDROLASE"/>
</dbReference>
<dbReference type="Proteomes" id="UP000317893">
    <property type="component" value="Unassembled WGS sequence"/>
</dbReference>
<accession>A0A542E3W0</accession>
<comment type="caution">
    <text evidence="2">The sequence shown here is derived from an EMBL/GenBank/DDBJ whole genome shotgun (WGS) entry which is preliminary data.</text>
</comment>
<keyword evidence="2" id="KW-0378">Hydrolase</keyword>
<evidence type="ECO:0000313" key="2">
    <source>
        <dbReference type="EMBL" id="TQJ10030.1"/>
    </source>
</evidence>
<dbReference type="PANTHER" id="PTHR11614">
    <property type="entry name" value="PHOSPHOLIPASE-RELATED"/>
    <property type="match status" value="1"/>
</dbReference>
<evidence type="ECO:0000259" key="1">
    <source>
        <dbReference type="Pfam" id="PF12146"/>
    </source>
</evidence>
<dbReference type="EMBL" id="VFMN01000001">
    <property type="protein sequence ID" value="TQJ10030.1"/>
    <property type="molecule type" value="Genomic_DNA"/>
</dbReference>
<evidence type="ECO:0000313" key="3">
    <source>
        <dbReference type="Proteomes" id="UP000317893"/>
    </source>
</evidence>
<protein>
    <submittedName>
        <fullName evidence="2">Alpha-beta hydrolase superfamily lysophospholipase</fullName>
    </submittedName>
</protein>
<feature type="domain" description="Serine aminopeptidase S33" evidence="1">
    <location>
        <begin position="36"/>
        <end position="261"/>
    </location>
</feature>
<dbReference type="InterPro" id="IPR029058">
    <property type="entry name" value="AB_hydrolase_fold"/>
</dbReference>
<gene>
    <name evidence="2" type="ORF">FB458_3148</name>
</gene>
<dbReference type="SUPFAM" id="SSF53474">
    <property type="entry name" value="alpha/beta-Hydrolases"/>
    <property type="match status" value="1"/>
</dbReference>
<sequence length="281" mass="30379">MTTTSPTSPDDLTATTFELAGHAGALHGKAWEGIDPTYVVLLVHGYGEHVGRYQWVAEKLVADGAAVYGLDHLGHGRSDGERVLVADFEPVVDDVHLLFERARAEHPQLPVVLLGHSMGGMIGARYAQRYGAELAAVVLSGPVIGRWDAVEALLGADEIPDVPIDPDTLSRDAAVGQAYVDDELVWHGPFKRPTLEALHREIGLITDAGRVDAVPVLWLHGEDDQLVPIEPSRGGWQHLAGDRAEQRSYPGARHEILNETNKEEVLGDALGFVHRHLPAAG</sequence>
<proteinExistence type="predicted"/>
<dbReference type="InterPro" id="IPR051044">
    <property type="entry name" value="MAG_DAG_Lipase"/>
</dbReference>
<keyword evidence="3" id="KW-1185">Reference proteome</keyword>
<dbReference type="OrthoDB" id="9806902at2"/>
<dbReference type="InterPro" id="IPR000073">
    <property type="entry name" value="AB_hydrolase_1"/>
</dbReference>
<dbReference type="GO" id="GO:0016787">
    <property type="term" value="F:hydrolase activity"/>
    <property type="evidence" value="ECO:0007669"/>
    <property type="project" value="UniProtKB-KW"/>
</dbReference>
<reference evidence="2 3" key="1">
    <citation type="submission" date="2019-06" db="EMBL/GenBank/DDBJ databases">
        <title>Sequencing the genomes of 1000 actinobacteria strains.</title>
        <authorList>
            <person name="Klenk H.-P."/>
        </authorList>
    </citation>
    <scope>NUCLEOTIDE SEQUENCE [LARGE SCALE GENOMIC DNA]</scope>
    <source>
        <strain evidence="2 3">DSM 18607</strain>
    </source>
</reference>
<name>A0A542E3W0_9MICO</name>
<dbReference type="Pfam" id="PF12146">
    <property type="entry name" value="Hydrolase_4"/>
    <property type="match status" value="1"/>
</dbReference>
<dbReference type="InterPro" id="IPR022742">
    <property type="entry name" value="Hydrolase_4"/>
</dbReference>
<organism evidence="2 3">
    <name type="scientific">Lapillicoccus jejuensis</name>
    <dbReference type="NCBI Taxonomy" id="402171"/>
    <lineage>
        <taxon>Bacteria</taxon>
        <taxon>Bacillati</taxon>
        <taxon>Actinomycetota</taxon>
        <taxon>Actinomycetes</taxon>
        <taxon>Micrococcales</taxon>
        <taxon>Intrasporangiaceae</taxon>
        <taxon>Lapillicoccus</taxon>
    </lineage>
</organism>
<dbReference type="AlphaFoldDB" id="A0A542E3W0"/>